<keyword evidence="4" id="KW-1185">Reference proteome</keyword>
<protein>
    <submittedName>
        <fullName evidence="3">Transposase</fullName>
    </submittedName>
</protein>
<keyword evidence="1" id="KW-0812">Transmembrane</keyword>
<gene>
    <name evidence="3" type="ORF">SAMN05216215_101441</name>
</gene>
<proteinExistence type="predicted"/>
<evidence type="ECO:0000313" key="4">
    <source>
        <dbReference type="Proteomes" id="UP000199529"/>
    </source>
</evidence>
<organism evidence="3 4">
    <name type="scientific">Saccharopolyspora shandongensis</name>
    <dbReference type="NCBI Taxonomy" id="418495"/>
    <lineage>
        <taxon>Bacteria</taxon>
        <taxon>Bacillati</taxon>
        <taxon>Actinomycetota</taxon>
        <taxon>Actinomycetes</taxon>
        <taxon>Pseudonocardiales</taxon>
        <taxon>Pseudonocardiaceae</taxon>
        <taxon>Saccharopolyspora</taxon>
    </lineage>
</organism>
<dbReference type="AlphaFoldDB" id="A0A1H3DZP8"/>
<keyword evidence="1" id="KW-1133">Transmembrane helix</keyword>
<reference evidence="4" key="1">
    <citation type="submission" date="2016-10" db="EMBL/GenBank/DDBJ databases">
        <authorList>
            <person name="Varghese N."/>
            <person name="Submissions S."/>
        </authorList>
    </citation>
    <scope>NUCLEOTIDE SEQUENCE [LARGE SCALE GENOMIC DNA]</scope>
    <source>
        <strain evidence="4">CGMCC 4.3530</strain>
    </source>
</reference>
<evidence type="ECO:0000259" key="2">
    <source>
        <dbReference type="Pfam" id="PF01610"/>
    </source>
</evidence>
<name>A0A1H3DZP8_9PSEU</name>
<sequence length="76" mass="8002">MWAASGHDTATAALDAALEHGLSQGPTESTNTKIRLLTRIAFGFHSAHALIGLAMLALGGHPPTLPGRARHPRTRQ</sequence>
<dbReference type="EMBL" id="FNOK01000014">
    <property type="protein sequence ID" value="SDX71925.1"/>
    <property type="molecule type" value="Genomic_DNA"/>
</dbReference>
<dbReference type="Pfam" id="PF01610">
    <property type="entry name" value="DDE_Tnp_ISL3"/>
    <property type="match status" value="1"/>
</dbReference>
<dbReference type="STRING" id="418495.SAMN05216215_101441"/>
<feature type="transmembrane region" description="Helical" evidence="1">
    <location>
        <begin position="36"/>
        <end position="58"/>
    </location>
</feature>
<dbReference type="InterPro" id="IPR002560">
    <property type="entry name" value="Transposase_DDE"/>
</dbReference>
<keyword evidence="1" id="KW-0472">Membrane</keyword>
<accession>A0A1H3DZP8</accession>
<feature type="domain" description="Transposase IS204/IS1001/IS1096/IS1165 DDE" evidence="2">
    <location>
        <begin position="16"/>
        <end position="50"/>
    </location>
</feature>
<evidence type="ECO:0000313" key="3">
    <source>
        <dbReference type="EMBL" id="SDX71925.1"/>
    </source>
</evidence>
<evidence type="ECO:0000256" key="1">
    <source>
        <dbReference type="SAM" id="Phobius"/>
    </source>
</evidence>
<dbReference type="Proteomes" id="UP000199529">
    <property type="component" value="Unassembled WGS sequence"/>
</dbReference>